<dbReference type="EMBL" id="CAJNOT010001587">
    <property type="protein sequence ID" value="CAF1221721.1"/>
    <property type="molecule type" value="Genomic_DNA"/>
</dbReference>
<organism evidence="3 4">
    <name type="scientific">Rotaria sordida</name>
    <dbReference type="NCBI Taxonomy" id="392033"/>
    <lineage>
        <taxon>Eukaryota</taxon>
        <taxon>Metazoa</taxon>
        <taxon>Spiralia</taxon>
        <taxon>Gnathifera</taxon>
        <taxon>Rotifera</taxon>
        <taxon>Eurotatoria</taxon>
        <taxon>Bdelloidea</taxon>
        <taxon>Philodinida</taxon>
        <taxon>Philodinidae</taxon>
        <taxon>Rotaria</taxon>
    </lineage>
</organism>
<dbReference type="GO" id="GO:0003676">
    <property type="term" value="F:nucleic acid binding"/>
    <property type="evidence" value="ECO:0007669"/>
    <property type="project" value="InterPro"/>
</dbReference>
<evidence type="ECO:0000313" key="2">
    <source>
        <dbReference type="EMBL" id="CAF1221721.1"/>
    </source>
</evidence>
<gene>
    <name evidence="3" type="ORF">JBS370_LOCUS18256</name>
    <name evidence="2" type="ORF">ZHD862_LOCUS23900</name>
</gene>
<dbReference type="Pfam" id="PF17906">
    <property type="entry name" value="HTH_48"/>
    <property type="match status" value="1"/>
</dbReference>
<dbReference type="InterPro" id="IPR036397">
    <property type="entry name" value="RNaseH_sf"/>
</dbReference>
<dbReference type="PANTHER" id="PTHR46060:SF1">
    <property type="entry name" value="MARINER MOS1 TRANSPOSASE-LIKE PROTEIN"/>
    <property type="match status" value="1"/>
</dbReference>
<evidence type="ECO:0000313" key="4">
    <source>
        <dbReference type="Proteomes" id="UP000663836"/>
    </source>
</evidence>
<dbReference type="PANTHER" id="PTHR46060">
    <property type="entry name" value="MARINER MOS1 TRANSPOSASE-LIKE PROTEIN"/>
    <property type="match status" value="1"/>
</dbReference>
<dbReference type="Proteomes" id="UP000663836">
    <property type="component" value="Unassembled WGS sequence"/>
</dbReference>
<dbReference type="Gene3D" id="1.10.10.1450">
    <property type="match status" value="1"/>
</dbReference>
<reference evidence="3" key="1">
    <citation type="submission" date="2021-02" db="EMBL/GenBank/DDBJ databases">
        <authorList>
            <person name="Nowell W R."/>
        </authorList>
    </citation>
    <scope>NUCLEOTIDE SEQUENCE</scope>
</reference>
<dbReference type="EMBL" id="CAJOBD010002047">
    <property type="protein sequence ID" value="CAF3851233.1"/>
    <property type="molecule type" value="Genomic_DNA"/>
</dbReference>
<evidence type="ECO:0000313" key="3">
    <source>
        <dbReference type="EMBL" id="CAF3851233.1"/>
    </source>
</evidence>
<comment type="caution">
    <text evidence="3">The sequence shown here is derived from an EMBL/GenBank/DDBJ whole genome shotgun (WGS) entry which is preliminary data.</text>
</comment>
<accession>A0A819EIA7</accession>
<sequence length="338" mass="39703">MDKLCLRSYIKTRLLLGLTATQIHDELTLAYGQGVVSYRTVARWVERFSNEQWSLEDNPRSGRPITAITQQNIDAVNDLIYISHGSVYTILKEHLGLTKITSRWVPHKLTEEQRQRQRQRRVDICIKNLQKLEGGTWRLCDIITGDESWFYHRNIKSKQQSKAWVAKNEGPPTVVKRQQFEKKTMFVIFFMTNGPLLIRELPSGTSINAIYYRDQCLKKLVKSLRKKRPSSTTNGIKLHHDNARPHTNNIIFDFLQEKKINVMPHPPYSPDLAPSDFWLFDYLKRDLDQYPDDTSLAKAITKTLKSTPINEYQKTFQKWNERMKLCIEHHGDYFEHLL</sequence>
<dbReference type="Proteomes" id="UP000663864">
    <property type="component" value="Unassembled WGS sequence"/>
</dbReference>
<dbReference type="InterPro" id="IPR052709">
    <property type="entry name" value="Transposase-MT_Hybrid"/>
</dbReference>
<feature type="domain" description="Mos1 transposase HTH" evidence="1">
    <location>
        <begin position="6"/>
        <end position="51"/>
    </location>
</feature>
<dbReference type="Pfam" id="PF01359">
    <property type="entry name" value="Transposase_1"/>
    <property type="match status" value="1"/>
</dbReference>
<dbReference type="InterPro" id="IPR041426">
    <property type="entry name" value="Mos1_HTH"/>
</dbReference>
<name>A0A819EIA7_9BILA</name>
<dbReference type="InterPro" id="IPR001888">
    <property type="entry name" value="Transposase_1"/>
</dbReference>
<proteinExistence type="predicted"/>
<protein>
    <recommendedName>
        <fullName evidence="1">Mos1 transposase HTH domain-containing protein</fullName>
    </recommendedName>
</protein>
<dbReference type="Gene3D" id="3.30.420.10">
    <property type="entry name" value="Ribonuclease H-like superfamily/Ribonuclease H"/>
    <property type="match status" value="1"/>
</dbReference>
<dbReference type="AlphaFoldDB" id="A0A819EIA7"/>
<evidence type="ECO:0000259" key="1">
    <source>
        <dbReference type="Pfam" id="PF17906"/>
    </source>
</evidence>